<feature type="compositionally biased region" description="Low complexity" evidence="1">
    <location>
        <begin position="271"/>
        <end position="292"/>
    </location>
</feature>
<keyword evidence="4" id="KW-1185">Reference proteome</keyword>
<comment type="caution">
    <text evidence="3">The sequence shown here is derived from an EMBL/GenBank/DDBJ whole genome shotgun (WGS) entry which is preliminary data.</text>
</comment>
<accession>A0A1V9X742</accession>
<feature type="region of interest" description="Disordered" evidence="1">
    <location>
        <begin position="262"/>
        <end position="292"/>
    </location>
</feature>
<gene>
    <name evidence="3" type="ORF">BIW11_12397</name>
</gene>
<dbReference type="Proteomes" id="UP000192247">
    <property type="component" value="Unassembled WGS sequence"/>
</dbReference>
<evidence type="ECO:0000256" key="2">
    <source>
        <dbReference type="SAM" id="SignalP"/>
    </source>
</evidence>
<name>A0A1V9X742_9ACAR</name>
<proteinExistence type="predicted"/>
<feature type="compositionally biased region" description="Basic and acidic residues" evidence="1">
    <location>
        <begin position="65"/>
        <end position="76"/>
    </location>
</feature>
<organism evidence="3 4">
    <name type="scientific">Tropilaelaps mercedesae</name>
    <dbReference type="NCBI Taxonomy" id="418985"/>
    <lineage>
        <taxon>Eukaryota</taxon>
        <taxon>Metazoa</taxon>
        <taxon>Ecdysozoa</taxon>
        <taxon>Arthropoda</taxon>
        <taxon>Chelicerata</taxon>
        <taxon>Arachnida</taxon>
        <taxon>Acari</taxon>
        <taxon>Parasitiformes</taxon>
        <taxon>Mesostigmata</taxon>
        <taxon>Gamasina</taxon>
        <taxon>Dermanyssoidea</taxon>
        <taxon>Laelapidae</taxon>
        <taxon>Tropilaelaps</taxon>
    </lineage>
</organism>
<feature type="chain" id="PRO_5012009040" evidence="2">
    <location>
        <begin position="22"/>
        <end position="292"/>
    </location>
</feature>
<dbReference type="InParanoid" id="A0A1V9X742"/>
<evidence type="ECO:0000313" key="3">
    <source>
        <dbReference type="EMBL" id="OQR69216.1"/>
    </source>
</evidence>
<feature type="signal peptide" evidence="2">
    <location>
        <begin position="1"/>
        <end position="21"/>
    </location>
</feature>
<evidence type="ECO:0000313" key="4">
    <source>
        <dbReference type="Proteomes" id="UP000192247"/>
    </source>
</evidence>
<keyword evidence="2" id="KW-0732">Signal</keyword>
<dbReference type="OrthoDB" id="6514585at2759"/>
<reference evidence="3 4" key="1">
    <citation type="journal article" date="2017" name="Gigascience">
        <title>Draft genome of the honey bee ectoparasitic mite, Tropilaelaps mercedesae, is shaped by the parasitic life history.</title>
        <authorList>
            <person name="Dong X."/>
            <person name="Armstrong S.D."/>
            <person name="Xia D."/>
            <person name="Makepeace B.L."/>
            <person name="Darby A.C."/>
            <person name="Kadowaki T."/>
        </authorList>
    </citation>
    <scope>NUCLEOTIDE SEQUENCE [LARGE SCALE GENOMIC DNA]</scope>
    <source>
        <strain evidence="3">Wuxi-XJTLU</strain>
    </source>
</reference>
<feature type="compositionally biased region" description="Polar residues" evidence="1">
    <location>
        <begin position="30"/>
        <end position="54"/>
    </location>
</feature>
<protein>
    <submittedName>
        <fullName evidence="3">Uncharacterized protein</fullName>
    </submittedName>
</protein>
<feature type="region of interest" description="Disordered" evidence="1">
    <location>
        <begin position="30"/>
        <end position="76"/>
    </location>
</feature>
<sequence length="292" mass="29781">MRPFYFVLTVGLLALSGLVTGQVIEQRSTVKNPDGSTTQVSSRSYSQATYTGESTGPDGITTGFDVHRDSQGKLTGDEWKAKDGQKLEVRKIEGDTSGIGGRSALGGFGGLGPGFSSGVGSGLGTGFGSTGFGPGSTGSFGTPGFGSGLGSTGFGGFPNGGLPWANLGNFGDQFGSSHFGQFGNPGFGQTPQFSFANYGFQQPFAVPNYSKFLLGGVGFNPNIANDGHFANVIPRIGLNRGFGGVGSGSGFGFGAPGIGQRSFTQEVDPMSGKTSYSYSESSGHSTTTSTRH</sequence>
<dbReference type="EMBL" id="MNPL01021818">
    <property type="protein sequence ID" value="OQR69216.1"/>
    <property type="molecule type" value="Genomic_DNA"/>
</dbReference>
<evidence type="ECO:0000256" key="1">
    <source>
        <dbReference type="SAM" id="MobiDB-lite"/>
    </source>
</evidence>
<dbReference type="AlphaFoldDB" id="A0A1V9X742"/>